<evidence type="ECO:0000313" key="2">
    <source>
        <dbReference type="EMBL" id="KLO19338.1"/>
    </source>
</evidence>
<dbReference type="Proteomes" id="UP000053477">
    <property type="component" value="Unassembled WGS sequence"/>
</dbReference>
<evidence type="ECO:0000313" key="3">
    <source>
        <dbReference type="Proteomes" id="UP000053477"/>
    </source>
</evidence>
<feature type="region of interest" description="Disordered" evidence="1">
    <location>
        <begin position="1"/>
        <end position="23"/>
    </location>
</feature>
<keyword evidence="3" id="KW-1185">Reference proteome</keyword>
<dbReference type="AlphaFoldDB" id="A0A0H2SC66"/>
<dbReference type="EMBL" id="KQ085887">
    <property type="protein sequence ID" value="KLO19338.1"/>
    <property type="molecule type" value="Genomic_DNA"/>
</dbReference>
<sequence length="356" mass="39278">MGGGSTQHHQHSQDRGAFGFDGLMEGVEGSHMFDLPPLWEEPPLSGSSPLSNWWDTSPGALSSASWDSGIGFGGFAGDIQSPTPVGVHAGVFPRSGEGEGEQPRQHRTPSPRGEQEGGSGGNAFIPHTDRTTSYGYPYYPIIGDGNGGINPQFLQRIGLCYDPRTTPETSHATQQQRAKTPAYQGPNFEPEEEKFRPQSVPPQTTHTHGFSPRSPLVKERPPSVKPQIALDRRNFSPKSGAQTPQPTTDGWYITSTPESFKQQVSPPAIQRRKKQFVTESPGSRAKGQGNWMNESDDQSDIRQMFKRDYKPPEKPWDTDSLNYDEIGWLAKMRTSCHGPVTYAWCLTIIILGRNKC</sequence>
<accession>A0A0H2SC66</accession>
<organism evidence="2 3">
    <name type="scientific">Schizopora paradoxa</name>
    <dbReference type="NCBI Taxonomy" id="27342"/>
    <lineage>
        <taxon>Eukaryota</taxon>
        <taxon>Fungi</taxon>
        <taxon>Dikarya</taxon>
        <taxon>Basidiomycota</taxon>
        <taxon>Agaricomycotina</taxon>
        <taxon>Agaricomycetes</taxon>
        <taxon>Hymenochaetales</taxon>
        <taxon>Schizoporaceae</taxon>
        <taxon>Schizopora</taxon>
    </lineage>
</organism>
<name>A0A0H2SC66_9AGAM</name>
<dbReference type="InParanoid" id="A0A0H2SC66"/>
<evidence type="ECO:0000256" key="1">
    <source>
        <dbReference type="SAM" id="MobiDB-lite"/>
    </source>
</evidence>
<feature type="region of interest" description="Disordered" evidence="1">
    <location>
        <begin position="164"/>
        <end position="296"/>
    </location>
</feature>
<protein>
    <submittedName>
        <fullName evidence="2">Uncharacterized protein</fullName>
    </submittedName>
</protein>
<proteinExistence type="predicted"/>
<reference evidence="2 3" key="1">
    <citation type="submission" date="2015-04" db="EMBL/GenBank/DDBJ databases">
        <title>Complete genome sequence of Schizopora paradoxa KUC8140, a cosmopolitan wood degrader in East Asia.</title>
        <authorList>
            <consortium name="DOE Joint Genome Institute"/>
            <person name="Min B."/>
            <person name="Park H."/>
            <person name="Jang Y."/>
            <person name="Kim J.-J."/>
            <person name="Kim K.H."/>
            <person name="Pangilinan J."/>
            <person name="Lipzen A."/>
            <person name="Riley R."/>
            <person name="Grigoriev I.V."/>
            <person name="Spatafora J.W."/>
            <person name="Choi I.-G."/>
        </authorList>
    </citation>
    <scope>NUCLEOTIDE SEQUENCE [LARGE SCALE GENOMIC DNA]</scope>
    <source>
        <strain evidence="2 3">KUC8140</strain>
    </source>
</reference>
<feature type="region of interest" description="Disordered" evidence="1">
    <location>
        <begin position="75"/>
        <end position="129"/>
    </location>
</feature>
<gene>
    <name evidence="2" type="ORF">SCHPADRAFT_71491</name>
</gene>
<feature type="compositionally biased region" description="Polar residues" evidence="1">
    <location>
        <begin position="166"/>
        <end position="178"/>
    </location>
</feature>
<feature type="compositionally biased region" description="Polar residues" evidence="1">
    <location>
        <begin position="236"/>
        <end position="265"/>
    </location>
</feature>